<comment type="caution">
    <text evidence="2">The sequence shown here is derived from an EMBL/GenBank/DDBJ whole genome shotgun (WGS) entry which is preliminary data.</text>
</comment>
<protein>
    <submittedName>
        <fullName evidence="2">Sporulation protein YunB</fullName>
    </submittedName>
</protein>
<gene>
    <name evidence="2" type="ORF">SAMN06265361_103125</name>
</gene>
<dbReference type="Pfam" id="PF09560">
    <property type="entry name" value="Spore_YunB"/>
    <property type="match status" value="1"/>
</dbReference>
<dbReference type="RefSeq" id="WP_102992484.1">
    <property type="nucleotide sequence ID" value="NZ_FXTU01000003.1"/>
</dbReference>
<evidence type="ECO:0000313" key="2">
    <source>
        <dbReference type="EMBL" id="SMP18279.1"/>
    </source>
</evidence>
<evidence type="ECO:0000256" key="1">
    <source>
        <dbReference type="SAM" id="Phobius"/>
    </source>
</evidence>
<accession>A0AA46AFB4</accession>
<evidence type="ECO:0000313" key="3">
    <source>
        <dbReference type="Proteomes" id="UP001157946"/>
    </source>
</evidence>
<dbReference type="InterPro" id="IPR014197">
    <property type="entry name" value="Sporulation_prot_YunB"/>
</dbReference>
<sequence>MLKRRRLVNKRPWPLSMAQWIKRFTQPIRLRRASGFASHRVPSPPSNAGLPYRMIRRGPKMKLIFLLLICAAIIIFPLWFIEVQYDTTLSTIAKTEAKKIVEEAFLKGVADVQDALSKEKKQVAFMHKDQQGRIAGISFDSHAEGKIYQILTDRILHELKESQDREVHISLGKIAESSILSDFGPNIPLDIWIEGSPHVTLTTKVEQSGINTTLVNILIHAEIEISTLLPFAKEHFTVKFDYPIIRELVVGEVPSIMPDGTKTKPIPLVPN</sequence>
<dbReference type="NCBIfam" id="TIGR02832">
    <property type="entry name" value="spo_yunB"/>
    <property type="match status" value="1"/>
</dbReference>
<keyword evidence="1" id="KW-0472">Membrane</keyword>
<dbReference type="EMBL" id="FXTU01000003">
    <property type="protein sequence ID" value="SMP18279.1"/>
    <property type="molecule type" value="Genomic_DNA"/>
</dbReference>
<dbReference type="AlphaFoldDB" id="A0AA46AFB4"/>
<feature type="transmembrane region" description="Helical" evidence="1">
    <location>
        <begin position="63"/>
        <end position="81"/>
    </location>
</feature>
<keyword evidence="1" id="KW-0812">Transmembrane</keyword>
<dbReference type="Proteomes" id="UP001157946">
    <property type="component" value="Unassembled WGS sequence"/>
</dbReference>
<reference evidence="2" key="1">
    <citation type="submission" date="2017-05" db="EMBL/GenBank/DDBJ databases">
        <authorList>
            <person name="Varghese N."/>
            <person name="Submissions S."/>
        </authorList>
    </citation>
    <scope>NUCLEOTIDE SEQUENCE</scope>
    <source>
        <strain evidence="2">DSM 45262</strain>
    </source>
</reference>
<proteinExistence type="predicted"/>
<name>A0AA46AFB4_9BACL</name>
<keyword evidence="1" id="KW-1133">Transmembrane helix</keyword>
<keyword evidence="3" id="KW-1185">Reference proteome</keyword>
<organism evidence="2 3">
    <name type="scientific">Laceyella tengchongensis</name>
    <dbReference type="NCBI Taxonomy" id="574699"/>
    <lineage>
        <taxon>Bacteria</taxon>
        <taxon>Bacillati</taxon>
        <taxon>Bacillota</taxon>
        <taxon>Bacilli</taxon>
        <taxon>Bacillales</taxon>
        <taxon>Thermoactinomycetaceae</taxon>
        <taxon>Laceyella</taxon>
    </lineage>
</organism>